<reference evidence="1" key="2">
    <citation type="submission" date="2020-09" db="EMBL/GenBank/DDBJ databases">
        <authorList>
            <person name="Sun Q."/>
            <person name="Ohkuma M."/>
        </authorList>
    </citation>
    <scope>NUCLEOTIDE SEQUENCE</scope>
    <source>
        <strain evidence="1">JCM 4391</strain>
    </source>
</reference>
<reference evidence="1" key="1">
    <citation type="journal article" date="2014" name="Int. J. Syst. Evol. Microbiol.">
        <title>Complete genome sequence of Corynebacterium casei LMG S-19264T (=DSM 44701T), isolated from a smear-ripened cheese.</title>
        <authorList>
            <consortium name="US DOE Joint Genome Institute (JGI-PGF)"/>
            <person name="Walter F."/>
            <person name="Albersmeier A."/>
            <person name="Kalinowski J."/>
            <person name="Ruckert C."/>
        </authorList>
    </citation>
    <scope>NUCLEOTIDE SEQUENCE</scope>
    <source>
        <strain evidence="1">JCM 4391</strain>
    </source>
</reference>
<dbReference type="Proteomes" id="UP000636661">
    <property type="component" value="Unassembled WGS sequence"/>
</dbReference>
<accession>A0A918HX44</accession>
<gene>
    <name evidence="1" type="ORF">GCM10010274_20080</name>
</gene>
<sequence>MLSTGSASAAAYCSSAGYPEPGFPMSRCTVLGSGTLFHQKFNASATKTQITTWYTKDSGDPITAKFGYSHSGTDYWAGNFNQSKGTTKSTSWFSYTPDFRCATTVGLLSVVGQGRYQTPPANCG</sequence>
<proteinExistence type="predicted"/>
<evidence type="ECO:0000313" key="2">
    <source>
        <dbReference type="Proteomes" id="UP000636661"/>
    </source>
</evidence>
<protein>
    <submittedName>
        <fullName evidence="1">Uncharacterized protein</fullName>
    </submittedName>
</protein>
<dbReference type="EMBL" id="BMTP01000004">
    <property type="protein sequence ID" value="GGU32936.1"/>
    <property type="molecule type" value="Genomic_DNA"/>
</dbReference>
<evidence type="ECO:0000313" key="1">
    <source>
        <dbReference type="EMBL" id="GGU32936.1"/>
    </source>
</evidence>
<keyword evidence="2" id="KW-1185">Reference proteome</keyword>
<organism evidence="1 2">
    <name type="scientific">Streptomyces lavendofoliae</name>
    <dbReference type="NCBI Taxonomy" id="67314"/>
    <lineage>
        <taxon>Bacteria</taxon>
        <taxon>Bacillati</taxon>
        <taxon>Actinomycetota</taxon>
        <taxon>Actinomycetes</taxon>
        <taxon>Kitasatosporales</taxon>
        <taxon>Streptomycetaceae</taxon>
        <taxon>Streptomyces</taxon>
    </lineage>
</organism>
<dbReference type="AlphaFoldDB" id="A0A918HX44"/>
<name>A0A918HX44_9ACTN</name>
<comment type="caution">
    <text evidence="1">The sequence shown here is derived from an EMBL/GenBank/DDBJ whole genome shotgun (WGS) entry which is preliminary data.</text>
</comment>